<dbReference type="Proteomes" id="UP001419268">
    <property type="component" value="Unassembled WGS sequence"/>
</dbReference>
<feature type="compositionally biased region" description="Basic and acidic residues" evidence="1">
    <location>
        <begin position="56"/>
        <end position="81"/>
    </location>
</feature>
<dbReference type="AlphaFoldDB" id="A0AAP0EJR2"/>
<evidence type="ECO:0000313" key="3">
    <source>
        <dbReference type="Proteomes" id="UP001419268"/>
    </source>
</evidence>
<sequence length="137" mass="15254">MGSEQPAEESESGEKASAAPQTKRFAPVGKDHQRRQAKRAAARRESIRARRSGGQWRRESGIHKESPQRSNDRRDTDHGGRTADLQRAGREMDAEAVAGEKKLKRDLKEMDGGWGLKLGFVEGKEICDLGSLDLWIS</sequence>
<comment type="caution">
    <text evidence="2">The sequence shown here is derived from an EMBL/GenBank/DDBJ whole genome shotgun (WGS) entry which is preliminary data.</text>
</comment>
<accession>A0AAP0EJR2</accession>
<feature type="compositionally biased region" description="Basic and acidic residues" evidence="1">
    <location>
        <begin position="87"/>
        <end position="96"/>
    </location>
</feature>
<reference evidence="2 3" key="1">
    <citation type="submission" date="2024-01" db="EMBL/GenBank/DDBJ databases">
        <title>Genome assemblies of Stephania.</title>
        <authorList>
            <person name="Yang L."/>
        </authorList>
    </citation>
    <scope>NUCLEOTIDE SEQUENCE [LARGE SCALE GENOMIC DNA]</scope>
    <source>
        <strain evidence="2">JXDWG</strain>
        <tissue evidence="2">Leaf</tissue>
    </source>
</reference>
<protein>
    <submittedName>
        <fullName evidence="2">Uncharacterized protein</fullName>
    </submittedName>
</protein>
<organism evidence="2 3">
    <name type="scientific">Stephania cephalantha</name>
    <dbReference type="NCBI Taxonomy" id="152367"/>
    <lineage>
        <taxon>Eukaryota</taxon>
        <taxon>Viridiplantae</taxon>
        <taxon>Streptophyta</taxon>
        <taxon>Embryophyta</taxon>
        <taxon>Tracheophyta</taxon>
        <taxon>Spermatophyta</taxon>
        <taxon>Magnoliopsida</taxon>
        <taxon>Ranunculales</taxon>
        <taxon>Menispermaceae</taxon>
        <taxon>Menispermoideae</taxon>
        <taxon>Cissampelideae</taxon>
        <taxon>Stephania</taxon>
    </lineage>
</organism>
<proteinExistence type="predicted"/>
<feature type="compositionally biased region" description="Acidic residues" evidence="1">
    <location>
        <begin position="1"/>
        <end position="11"/>
    </location>
</feature>
<dbReference type="EMBL" id="JBBNAG010000011">
    <property type="protein sequence ID" value="KAK9094765.1"/>
    <property type="molecule type" value="Genomic_DNA"/>
</dbReference>
<feature type="compositionally biased region" description="Basic residues" evidence="1">
    <location>
        <begin position="32"/>
        <end position="41"/>
    </location>
</feature>
<name>A0AAP0EJR2_9MAGN</name>
<evidence type="ECO:0000256" key="1">
    <source>
        <dbReference type="SAM" id="MobiDB-lite"/>
    </source>
</evidence>
<feature type="region of interest" description="Disordered" evidence="1">
    <location>
        <begin position="1"/>
        <end position="96"/>
    </location>
</feature>
<gene>
    <name evidence="2" type="ORF">Scep_026234</name>
</gene>
<keyword evidence="3" id="KW-1185">Reference proteome</keyword>
<evidence type="ECO:0000313" key="2">
    <source>
        <dbReference type="EMBL" id="KAK9094765.1"/>
    </source>
</evidence>